<keyword evidence="12" id="KW-1185">Reference proteome</keyword>
<accession>A0ABX1EXK7</accession>
<organism evidence="11 12">
    <name type="scientific">Falsiroseomonas frigidaquae</name>
    <dbReference type="NCBI Taxonomy" id="487318"/>
    <lineage>
        <taxon>Bacteria</taxon>
        <taxon>Pseudomonadati</taxon>
        <taxon>Pseudomonadota</taxon>
        <taxon>Alphaproteobacteria</taxon>
        <taxon>Acetobacterales</taxon>
        <taxon>Roseomonadaceae</taxon>
        <taxon>Falsiroseomonas</taxon>
    </lineage>
</organism>
<dbReference type="EMBL" id="JAAVTX010000002">
    <property type="protein sequence ID" value="NKE44826.1"/>
    <property type="molecule type" value="Genomic_DNA"/>
</dbReference>
<evidence type="ECO:0000256" key="8">
    <source>
        <dbReference type="ARBA" id="ARBA00023102"/>
    </source>
</evidence>
<protein>
    <recommendedName>
        <fullName evidence="9">Phosphoribosyl-ATP pyrophosphatase</fullName>
        <shortName evidence="9">PRA-PH</shortName>
        <ecNumber evidence="9">3.6.1.31</ecNumber>
    </recommendedName>
</protein>
<keyword evidence="7 9" id="KW-0067">ATP-binding</keyword>
<keyword evidence="5 9" id="KW-0547">Nucleotide-binding</keyword>
<evidence type="ECO:0000256" key="2">
    <source>
        <dbReference type="ARBA" id="ARBA00005204"/>
    </source>
</evidence>
<keyword evidence="9" id="KW-0963">Cytoplasm</keyword>
<feature type="region of interest" description="Disordered" evidence="10">
    <location>
        <begin position="1"/>
        <end position="75"/>
    </location>
</feature>
<evidence type="ECO:0000313" key="12">
    <source>
        <dbReference type="Proteomes" id="UP000765160"/>
    </source>
</evidence>
<evidence type="ECO:0000256" key="1">
    <source>
        <dbReference type="ARBA" id="ARBA00001460"/>
    </source>
</evidence>
<sequence length="228" mass="24027">MVKTVKRQAARPAAKGSKAKGVKPKDAKAKPAPKAEAKPKVDPKLQPKAEPKLKPKAEPKLKADKARRKSARLAATLPLPQSIPAPQMLARPRAMAAGAGALEPFRVAGAEAAILDALWQTVEARRAAGDVAISHSARLLARGTAKVAQKLGEEAVECVIEATLGNRAATVLESADLLYHLVVVWVDAGIAPEEVWAELARRQGISGIAEKAARPKSLVRAANTTKLP</sequence>
<comment type="similarity">
    <text evidence="3 9">Belongs to the PRA-PH family.</text>
</comment>
<evidence type="ECO:0000256" key="6">
    <source>
        <dbReference type="ARBA" id="ARBA00022801"/>
    </source>
</evidence>
<reference evidence="11 12" key="1">
    <citation type="submission" date="2020-03" db="EMBL/GenBank/DDBJ databases">
        <title>Roseomonas selenitidurans sp. nov. isolated from soil.</title>
        <authorList>
            <person name="Liu H."/>
        </authorList>
    </citation>
    <scope>NUCLEOTIDE SEQUENCE [LARGE SCALE GENOMIC DNA]</scope>
    <source>
        <strain evidence="11 12">JCM 15073</strain>
    </source>
</reference>
<dbReference type="InterPro" id="IPR008179">
    <property type="entry name" value="HisE"/>
</dbReference>
<dbReference type="SUPFAM" id="SSF101386">
    <property type="entry name" value="all-alpha NTP pyrophosphatases"/>
    <property type="match status" value="1"/>
</dbReference>
<keyword evidence="6 9" id="KW-0378">Hydrolase</keyword>
<dbReference type="CDD" id="cd11534">
    <property type="entry name" value="NTP-PPase_HisIE_like"/>
    <property type="match status" value="1"/>
</dbReference>
<dbReference type="Gene3D" id="1.10.287.1080">
    <property type="entry name" value="MazG-like"/>
    <property type="match status" value="1"/>
</dbReference>
<dbReference type="GO" id="GO:0004636">
    <property type="term" value="F:phosphoribosyl-ATP diphosphatase activity"/>
    <property type="evidence" value="ECO:0007669"/>
    <property type="project" value="UniProtKB-EC"/>
</dbReference>
<dbReference type="EC" id="3.6.1.31" evidence="9"/>
<dbReference type="NCBIfam" id="NF001613">
    <property type="entry name" value="PRK00400.1-5"/>
    <property type="match status" value="1"/>
</dbReference>
<comment type="subcellular location">
    <subcellularLocation>
        <location evidence="9">Cytoplasm</location>
    </subcellularLocation>
</comment>
<evidence type="ECO:0000256" key="7">
    <source>
        <dbReference type="ARBA" id="ARBA00022840"/>
    </source>
</evidence>
<name>A0ABX1EXK7_9PROT</name>
<gene>
    <name evidence="9" type="primary">hisE</name>
    <name evidence="11" type="ORF">HB662_08555</name>
</gene>
<feature type="compositionally biased region" description="Basic and acidic residues" evidence="10">
    <location>
        <begin position="23"/>
        <end position="64"/>
    </location>
</feature>
<evidence type="ECO:0000256" key="9">
    <source>
        <dbReference type="HAMAP-Rule" id="MF_01020"/>
    </source>
</evidence>
<dbReference type="Proteomes" id="UP000765160">
    <property type="component" value="Unassembled WGS sequence"/>
</dbReference>
<dbReference type="PANTHER" id="PTHR42945:SF1">
    <property type="entry name" value="HISTIDINE BIOSYNTHESIS BIFUNCTIONAL PROTEIN HIS7"/>
    <property type="match status" value="1"/>
</dbReference>
<evidence type="ECO:0000313" key="11">
    <source>
        <dbReference type="EMBL" id="NKE44826.1"/>
    </source>
</evidence>
<keyword evidence="8 9" id="KW-0368">Histidine biosynthesis</keyword>
<evidence type="ECO:0000256" key="5">
    <source>
        <dbReference type="ARBA" id="ARBA00022741"/>
    </source>
</evidence>
<evidence type="ECO:0000256" key="10">
    <source>
        <dbReference type="SAM" id="MobiDB-lite"/>
    </source>
</evidence>
<keyword evidence="4 9" id="KW-0028">Amino-acid biosynthesis</keyword>
<evidence type="ECO:0000256" key="3">
    <source>
        <dbReference type="ARBA" id="ARBA00009392"/>
    </source>
</evidence>
<dbReference type="InterPro" id="IPR021130">
    <property type="entry name" value="PRib-ATP_PPHydrolase-like"/>
</dbReference>
<dbReference type="Pfam" id="PF01503">
    <property type="entry name" value="PRA-PH"/>
    <property type="match status" value="1"/>
</dbReference>
<comment type="catalytic activity">
    <reaction evidence="1 9">
        <text>1-(5-phospho-beta-D-ribosyl)-ATP + H2O = 1-(5-phospho-beta-D-ribosyl)-5'-AMP + diphosphate + H(+)</text>
        <dbReference type="Rhea" id="RHEA:22828"/>
        <dbReference type="ChEBI" id="CHEBI:15377"/>
        <dbReference type="ChEBI" id="CHEBI:15378"/>
        <dbReference type="ChEBI" id="CHEBI:33019"/>
        <dbReference type="ChEBI" id="CHEBI:59457"/>
        <dbReference type="ChEBI" id="CHEBI:73183"/>
        <dbReference type="EC" id="3.6.1.31"/>
    </reaction>
</comment>
<evidence type="ECO:0000256" key="4">
    <source>
        <dbReference type="ARBA" id="ARBA00022605"/>
    </source>
</evidence>
<dbReference type="HAMAP" id="MF_01020">
    <property type="entry name" value="HisE"/>
    <property type="match status" value="1"/>
</dbReference>
<proteinExistence type="inferred from homology"/>
<dbReference type="PANTHER" id="PTHR42945">
    <property type="entry name" value="HISTIDINE BIOSYNTHESIS BIFUNCTIONAL PROTEIN"/>
    <property type="match status" value="1"/>
</dbReference>
<dbReference type="RefSeq" id="WP_168049175.1">
    <property type="nucleotide sequence ID" value="NZ_JAATJR010000002.1"/>
</dbReference>
<comment type="caution">
    <text evidence="11">The sequence shown here is derived from an EMBL/GenBank/DDBJ whole genome shotgun (WGS) entry which is preliminary data.</text>
</comment>
<dbReference type="NCBIfam" id="TIGR03188">
    <property type="entry name" value="histidine_hisI"/>
    <property type="match status" value="1"/>
</dbReference>
<comment type="pathway">
    <text evidence="2 9">Amino-acid biosynthesis; L-histidine biosynthesis; L-histidine from 5-phospho-alpha-D-ribose 1-diphosphate: step 2/9.</text>
</comment>